<organism evidence="2 3">
    <name type="scientific">Inquilinus limosus MP06</name>
    <dbReference type="NCBI Taxonomy" id="1398085"/>
    <lineage>
        <taxon>Bacteria</taxon>
        <taxon>Pseudomonadati</taxon>
        <taxon>Pseudomonadota</taxon>
        <taxon>Alphaproteobacteria</taxon>
        <taxon>Rhodospirillales</taxon>
        <taxon>Rhodospirillaceae</taxon>
        <taxon>Inquilinus</taxon>
    </lineage>
</organism>
<name>A0A0A0D9C1_9PROT</name>
<proteinExistence type="predicted"/>
<dbReference type="AlphaFoldDB" id="A0A0A0D9C1"/>
<accession>A0A0A0D9C1</accession>
<keyword evidence="1" id="KW-1133">Transmembrane helix</keyword>
<dbReference type="EMBL" id="JANX01000035">
    <property type="protein sequence ID" value="KGM35306.1"/>
    <property type="molecule type" value="Genomic_DNA"/>
</dbReference>
<feature type="transmembrane region" description="Helical" evidence="1">
    <location>
        <begin position="47"/>
        <end position="74"/>
    </location>
</feature>
<gene>
    <name evidence="2" type="ORF">P409_05175</name>
</gene>
<dbReference type="Proteomes" id="UP000029995">
    <property type="component" value="Unassembled WGS sequence"/>
</dbReference>
<evidence type="ECO:0000313" key="2">
    <source>
        <dbReference type="EMBL" id="KGM35306.1"/>
    </source>
</evidence>
<evidence type="ECO:0000256" key="1">
    <source>
        <dbReference type="SAM" id="Phobius"/>
    </source>
</evidence>
<comment type="caution">
    <text evidence="2">The sequence shown here is derived from an EMBL/GenBank/DDBJ whole genome shotgun (WGS) entry which is preliminary data.</text>
</comment>
<feature type="transmembrane region" description="Helical" evidence="1">
    <location>
        <begin position="7"/>
        <end position="27"/>
    </location>
</feature>
<evidence type="ECO:0000313" key="3">
    <source>
        <dbReference type="Proteomes" id="UP000029995"/>
    </source>
</evidence>
<sequence>MDAHAVLILVIVFVAGLHLVTLGLGLAKALGRLSRVSWWAVPSPSLISWGLVGLTTGGGLSVALLMAALGYAFWAWRKPPKVPT</sequence>
<reference evidence="2 3" key="1">
    <citation type="submission" date="2014-01" db="EMBL/GenBank/DDBJ databases">
        <title>Genome sequence determination for a cystic fibrosis isolate, Inquilinus limosus.</title>
        <authorList>
            <person name="Pino M."/>
            <person name="Di Conza J."/>
            <person name="Gutkind G."/>
        </authorList>
    </citation>
    <scope>NUCLEOTIDE SEQUENCE [LARGE SCALE GENOMIC DNA]</scope>
    <source>
        <strain evidence="2 3">MP06</strain>
    </source>
</reference>
<protein>
    <submittedName>
        <fullName evidence="2">Uncharacterized protein</fullName>
    </submittedName>
</protein>
<keyword evidence="1" id="KW-0472">Membrane</keyword>
<keyword evidence="1" id="KW-0812">Transmembrane</keyword>
<dbReference type="RefSeq" id="WP_034832602.1">
    <property type="nucleotide sequence ID" value="NZ_JANX01000035.1"/>
</dbReference>